<dbReference type="InterPro" id="IPR001764">
    <property type="entry name" value="Glyco_hydro_3_N"/>
</dbReference>
<evidence type="ECO:0000256" key="5">
    <source>
        <dbReference type="ARBA" id="ARBA00023295"/>
    </source>
</evidence>
<dbReference type="GO" id="GO:0009254">
    <property type="term" value="P:peptidoglycan turnover"/>
    <property type="evidence" value="ECO:0007669"/>
    <property type="project" value="TreeGrafter"/>
</dbReference>
<evidence type="ECO:0000259" key="6">
    <source>
        <dbReference type="Pfam" id="PF00933"/>
    </source>
</evidence>
<evidence type="ECO:0000313" key="7">
    <source>
        <dbReference type="EMBL" id="SVB25377.1"/>
    </source>
</evidence>
<evidence type="ECO:0000256" key="2">
    <source>
        <dbReference type="ARBA" id="ARBA00005336"/>
    </source>
</evidence>
<dbReference type="PANTHER" id="PTHR30480">
    <property type="entry name" value="BETA-HEXOSAMINIDASE-RELATED"/>
    <property type="match status" value="1"/>
</dbReference>
<dbReference type="InterPro" id="IPR017853">
    <property type="entry name" value="GH"/>
</dbReference>
<sequence>MKSTVLQSIEIRFLKKYKPWGVILFSRNIKSIEQTKKLTDDIKKIFNDRKYPILIDQEGGRINRLSKFIDTSKFTGEFFGNLYKNNFKKFATYYQIYIMQTCYLMNMIGVNINTVPVLDVRRKKSHNIIGDRSFSTNPKIVSKIGDFCIKEFHKNNIGTVIKHIPGHGLAKVDSHKATPLVKDKLKKLNKIDFFSFKNKKSLFAMTAHIIYKDIDKIYTATHSKKVIGLIRNKIKFKNLLISDDISMKSLKFPIMLNINKAFNAGCNLVLHCNGKYNEMITVAENSPKINDFIIKKTSQFYKILS</sequence>
<keyword evidence="5" id="KW-0326">Glycosidase</keyword>
<dbReference type="EC" id="3.2.1.52" evidence="3"/>
<dbReference type="EMBL" id="UINC01034477">
    <property type="protein sequence ID" value="SVB25377.1"/>
    <property type="molecule type" value="Genomic_DNA"/>
</dbReference>
<evidence type="ECO:0000256" key="3">
    <source>
        <dbReference type="ARBA" id="ARBA00012663"/>
    </source>
</evidence>
<comment type="catalytic activity">
    <reaction evidence="1">
        <text>Hydrolysis of terminal non-reducing N-acetyl-D-hexosamine residues in N-acetyl-beta-D-hexosaminides.</text>
        <dbReference type="EC" id="3.2.1.52"/>
    </reaction>
</comment>
<evidence type="ECO:0000256" key="4">
    <source>
        <dbReference type="ARBA" id="ARBA00022801"/>
    </source>
</evidence>
<protein>
    <recommendedName>
        <fullName evidence="3">beta-N-acetylhexosaminidase</fullName>
        <ecNumber evidence="3">3.2.1.52</ecNumber>
    </recommendedName>
</protein>
<keyword evidence="4" id="KW-0378">Hydrolase</keyword>
<accession>A0A382CJ88</accession>
<gene>
    <name evidence="7" type="ORF">METZ01_LOCUS178231</name>
</gene>
<name>A0A382CJ88_9ZZZZ</name>
<dbReference type="AlphaFoldDB" id="A0A382CJ88"/>
<dbReference type="GO" id="GO:0005975">
    <property type="term" value="P:carbohydrate metabolic process"/>
    <property type="evidence" value="ECO:0007669"/>
    <property type="project" value="InterPro"/>
</dbReference>
<comment type="similarity">
    <text evidence="2">Belongs to the glycosyl hydrolase 3 family.</text>
</comment>
<dbReference type="Gene3D" id="3.20.20.300">
    <property type="entry name" value="Glycoside hydrolase, family 3, N-terminal domain"/>
    <property type="match status" value="1"/>
</dbReference>
<dbReference type="Pfam" id="PF00933">
    <property type="entry name" value="Glyco_hydro_3"/>
    <property type="match status" value="1"/>
</dbReference>
<dbReference type="SUPFAM" id="SSF51445">
    <property type="entry name" value="(Trans)glycosidases"/>
    <property type="match status" value="1"/>
</dbReference>
<feature type="domain" description="Glycoside hydrolase family 3 N-terminal" evidence="6">
    <location>
        <begin position="13"/>
        <end position="284"/>
    </location>
</feature>
<proteinExistence type="inferred from homology"/>
<dbReference type="GO" id="GO:0004563">
    <property type="term" value="F:beta-N-acetylhexosaminidase activity"/>
    <property type="evidence" value="ECO:0007669"/>
    <property type="project" value="UniProtKB-EC"/>
</dbReference>
<organism evidence="7">
    <name type="scientific">marine metagenome</name>
    <dbReference type="NCBI Taxonomy" id="408172"/>
    <lineage>
        <taxon>unclassified sequences</taxon>
        <taxon>metagenomes</taxon>
        <taxon>ecological metagenomes</taxon>
    </lineage>
</organism>
<dbReference type="InterPro" id="IPR050226">
    <property type="entry name" value="NagZ_Beta-hexosaminidase"/>
</dbReference>
<evidence type="ECO:0000256" key="1">
    <source>
        <dbReference type="ARBA" id="ARBA00001231"/>
    </source>
</evidence>
<dbReference type="PANTHER" id="PTHR30480:SF13">
    <property type="entry name" value="BETA-HEXOSAMINIDASE"/>
    <property type="match status" value="1"/>
</dbReference>
<reference evidence="7" key="1">
    <citation type="submission" date="2018-05" db="EMBL/GenBank/DDBJ databases">
        <authorList>
            <person name="Lanie J.A."/>
            <person name="Ng W.-L."/>
            <person name="Kazmierczak K.M."/>
            <person name="Andrzejewski T.M."/>
            <person name="Davidsen T.M."/>
            <person name="Wayne K.J."/>
            <person name="Tettelin H."/>
            <person name="Glass J.I."/>
            <person name="Rusch D."/>
            <person name="Podicherti R."/>
            <person name="Tsui H.-C.T."/>
            <person name="Winkler M.E."/>
        </authorList>
    </citation>
    <scope>NUCLEOTIDE SEQUENCE</scope>
</reference>
<dbReference type="InterPro" id="IPR036962">
    <property type="entry name" value="Glyco_hydro_3_N_sf"/>
</dbReference>